<proteinExistence type="predicted"/>
<comment type="caution">
    <text evidence="1">The sequence shown here is derived from an EMBL/GenBank/DDBJ whole genome shotgun (WGS) entry which is preliminary data.</text>
</comment>
<organism evidence="1">
    <name type="scientific">marine sediment metagenome</name>
    <dbReference type="NCBI Taxonomy" id="412755"/>
    <lineage>
        <taxon>unclassified sequences</taxon>
        <taxon>metagenomes</taxon>
        <taxon>ecological metagenomes</taxon>
    </lineage>
</organism>
<name>A0A0F9BYD4_9ZZZZ</name>
<reference evidence="1" key="1">
    <citation type="journal article" date="2015" name="Nature">
        <title>Complex archaea that bridge the gap between prokaryotes and eukaryotes.</title>
        <authorList>
            <person name="Spang A."/>
            <person name="Saw J.H."/>
            <person name="Jorgensen S.L."/>
            <person name="Zaremba-Niedzwiedzka K."/>
            <person name="Martijn J."/>
            <person name="Lind A.E."/>
            <person name="van Eijk R."/>
            <person name="Schleper C."/>
            <person name="Guy L."/>
            <person name="Ettema T.J."/>
        </authorList>
    </citation>
    <scope>NUCLEOTIDE SEQUENCE</scope>
</reference>
<evidence type="ECO:0000313" key="1">
    <source>
        <dbReference type="EMBL" id="KKL26899.1"/>
    </source>
</evidence>
<protein>
    <submittedName>
        <fullName evidence="1">Uncharacterized protein</fullName>
    </submittedName>
</protein>
<gene>
    <name evidence="1" type="ORF">LCGC14_2390650</name>
</gene>
<dbReference type="AlphaFoldDB" id="A0A0F9BYD4"/>
<sequence length="238" mass="24037">MTDVDVTQDVVTVEVVEDTVTIEDSSQVVTVQVTDPAPSVIVEVVEEKVQVTVTDPGGVTVEVAAIAFHKLADTTGLGVHHSVSDLTAGMVLRATGPTAAAFSAIEAGDIAPAIAAMGTNNRLPKFSTASGLENSSITDDGSTVTVAAPNMVVGALSVGSINQGAVTAHEGAINHDALLNFVAGEHFLQSAITVVGTIATGVWNATAVAWAKVNKAGSVLDDIADVTIVGNTAGELLK</sequence>
<accession>A0A0F9BYD4</accession>
<feature type="non-terminal residue" evidence="1">
    <location>
        <position position="238"/>
    </location>
</feature>
<dbReference type="EMBL" id="LAZR01035670">
    <property type="protein sequence ID" value="KKL26899.1"/>
    <property type="molecule type" value="Genomic_DNA"/>
</dbReference>